<dbReference type="FunFam" id="3.40.50.720:FF:000084">
    <property type="entry name" value="Short-chain dehydrogenase reductase"/>
    <property type="match status" value="1"/>
</dbReference>
<evidence type="ECO:0000256" key="1">
    <source>
        <dbReference type="ARBA" id="ARBA00006484"/>
    </source>
</evidence>
<organism evidence="3 4">
    <name type="scientific">Capillimicrobium parvum</name>
    <dbReference type="NCBI Taxonomy" id="2884022"/>
    <lineage>
        <taxon>Bacteria</taxon>
        <taxon>Bacillati</taxon>
        <taxon>Actinomycetota</taxon>
        <taxon>Thermoleophilia</taxon>
        <taxon>Solirubrobacterales</taxon>
        <taxon>Capillimicrobiaceae</taxon>
        <taxon>Capillimicrobium</taxon>
    </lineage>
</organism>
<keyword evidence="4" id="KW-1185">Reference proteome</keyword>
<name>A0A9E6Y1V2_9ACTN</name>
<reference evidence="3" key="1">
    <citation type="journal article" date="2022" name="Int. J. Syst. Evol. Microbiol.">
        <title>Pseudomonas aegrilactucae sp. nov. and Pseudomonas morbosilactucae sp. nov., pathogens causing bacterial rot of lettuce in Japan.</title>
        <authorList>
            <person name="Sawada H."/>
            <person name="Fujikawa T."/>
            <person name="Satou M."/>
        </authorList>
    </citation>
    <scope>NUCLEOTIDE SEQUENCE</scope>
    <source>
        <strain evidence="3">0166_1</strain>
    </source>
</reference>
<sequence>MSAWSLDGRVALVTGAGRGLGRGIALELARAGAHVACVARTAADLDEVVAAIAAEGGRALAHPADVTDEDAAAAAVAAAEELGDLRVVVTAAGTNRPGPARDYPMADWDALFAVNVRATFLACRAAGDSMLRRGVPGSIVTLSSQMGAVGYPGRVAYCATKHAVEGMTKALAVEWGRAGVRVNAVAPTFVETPMTAPFFADPGFREEILERRLPSGRLATIDDVAHAARYLACDASASVTGHMLRVDGGWTAW</sequence>
<dbReference type="InterPro" id="IPR020904">
    <property type="entry name" value="Sc_DH/Rdtase_CS"/>
</dbReference>
<dbReference type="PANTHER" id="PTHR42760:SF115">
    <property type="entry name" value="3-OXOACYL-[ACYL-CARRIER-PROTEIN] REDUCTASE FABG"/>
    <property type="match status" value="1"/>
</dbReference>
<evidence type="ECO:0000313" key="4">
    <source>
        <dbReference type="Proteomes" id="UP001162834"/>
    </source>
</evidence>
<dbReference type="PRINTS" id="PR00080">
    <property type="entry name" value="SDRFAMILY"/>
</dbReference>
<gene>
    <name evidence="3" type="primary">gno_3</name>
    <name evidence="3" type="ORF">DSM104329_05000</name>
</gene>
<dbReference type="GO" id="GO:0016616">
    <property type="term" value="F:oxidoreductase activity, acting on the CH-OH group of donors, NAD or NADP as acceptor"/>
    <property type="evidence" value="ECO:0007669"/>
    <property type="project" value="TreeGrafter"/>
</dbReference>
<comment type="similarity">
    <text evidence="1">Belongs to the short-chain dehydrogenases/reductases (SDR) family.</text>
</comment>
<dbReference type="SUPFAM" id="SSF51735">
    <property type="entry name" value="NAD(P)-binding Rossmann-fold domains"/>
    <property type="match status" value="1"/>
</dbReference>
<dbReference type="RefSeq" id="WP_259312590.1">
    <property type="nucleotide sequence ID" value="NZ_CP087164.1"/>
</dbReference>
<evidence type="ECO:0000256" key="2">
    <source>
        <dbReference type="ARBA" id="ARBA00023002"/>
    </source>
</evidence>
<dbReference type="PANTHER" id="PTHR42760">
    <property type="entry name" value="SHORT-CHAIN DEHYDROGENASES/REDUCTASES FAMILY MEMBER"/>
    <property type="match status" value="1"/>
</dbReference>
<dbReference type="KEGG" id="sbae:DSM104329_05000"/>
<dbReference type="Pfam" id="PF13561">
    <property type="entry name" value="adh_short_C2"/>
    <property type="match status" value="1"/>
</dbReference>
<dbReference type="InterPro" id="IPR002347">
    <property type="entry name" value="SDR_fam"/>
</dbReference>
<dbReference type="Gene3D" id="3.40.50.720">
    <property type="entry name" value="NAD(P)-binding Rossmann-like Domain"/>
    <property type="match status" value="1"/>
</dbReference>
<dbReference type="InterPro" id="IPR036291">
    <property type="entry name" value="NAD(P)-bd_dom_sf"/>
</dbReference>
<dbReference type="EMBL" id="CP087164">
    <property type="protein sequence ID" value="UGS38570.1"/>
    <property type="molecule type" value="Genomic_DNA"/>
</dbReference>
<proteinExistence type="inferred from homology"/>
<dbReference type="AlphaFoldDB" id="A0A9E6Y1V2"/>
<dbReference type="PROSITE" id="PS00061">
    <property type="entry name" value="ADH_SHORT"/>
    <property type="match status" value="1"/>
</dbReference>
<dbReference type="EC" id="1.1.1.-" evidence="3"/>
<protein>
    <submittedName>
        <fullName evidence="3">Gluconate 5-dehydrogenase</fullName>
        <ecNumber evidence="3">1.1.1.-</ecNumber>
    </submittedName>
</protein>
<evidence type="ECO:0000313" key="3">
    <source>
        <dbReference type="EMBL" id="UGS38570.1"/>
    </source>
</evidence>
<dbReference type="PRINTS" id="PR00081">
    <property type="entry name" value="GDHRDH"/>
</dbReference>
<accession>A0A9E6Y1V2</accession>
<dbReference type="Proteomes" id="UP001162834">
    <property type="component" value="Chromosome"/>
</dbReference>
<keyword evidence="2 3" id="KW-0560">Oxidoreductase</keyword>